<evidence type="ECO:0000256" key="6">
    <source>
        <dbReference type="SAM" id="Phobius"/>
    </source>
</evidence>
<keyword evidence="2" id="KW-1003">Cell membrane</keyword>
<comment type="subcellular location">
    <subcellularLocation>
        <location evidence="1">Cell membrane</location>
        <topology evidence="1">Multi-pass membrane protein</topology>
    </subcellularLocation>
</comment>
<gene>
    <name evidence="7" type="ORF">AVDCRST_MAG65-1421</name>
</gene>
<evidence type="ECO:0000256" key="4">
    <source>
        <dbReference type="ARBA" id="ARBA00022989"/>
    </source>
</evidence>
<evidence type="ECO:0000313" key="7">
    <source>
        <dbReference type="EMBL" id="CAA9480785.1"/>
    </source>
</evidence>
<dbReference type="AlphaFoldDB" id="A0A6J4RWP4"/>
<keyword evidence="3 6" id="KW-0812">Transmembrane</keyword>
<feature type="non-terminal residue" evidence="7">
    <location>
        <position position="1"/>
    </location>
</feature>
<feature type="transmembrane region" description="Helical" evidence="6">
    <location>
        <begin position="119"/>
        <end position="138"/>
    </location>
</feature>
<dbReference type="EMBL" id="CADCVL010000239">
    <property type="protein sequence ID" value="CAA9480785.1"/>
    <property type="molecule type" value="Genomic_DNA"/>
</dbReference>
<evidence type="ECO:0000256" key="5">
    <source>
        <dbReference type="ARBA" id="ARBA00023136"/>
    </source>
</evidence>
<evidence type="ECO:0008006" key="8">
    <source>
        <dbReference type="Google" id="ProtNLM"/>
    </source>
</evidence>
<evidence type="ECO:0000256" key="1">
    <source>
        <dbReference type="ARBA" id="ARBA00004651"/>
    </source>
</evidence>
<feature type="transmembrane region" description="Helical" evidence="6">
    <location>
        <begin position="223"/>
        <end position="251"/>
    </location>
</feature>
<reference evidence="7" key="1">
    <citation type="submission" date="2020-02" db="EMBL/GenBank/DDBJ databases">
        <authorList>
            <person name="Meier V. D."/>
        </authorList>
    </citation>
    <scope>NUCLEOTIDE SEQUENCE</scope>
    <source>
        <strain evidence="7">AVDCRST_MAG65</strain>
    </source>
</reference>
<feature type="transmembrane region" description="Helical" evidence="6">
    <location>
        <begin position="51"/>
        <end position="69"/>
    </location>
</feature>
<dbReference type="Pfam" id="PF09678">
    <property type="entry name" value="Caa3_CtaG"/>
    <property type="match status" value="1"/>
</dbReference>
<protein>
    <recommendedName>
        <fullName evidence="8">Cytochrome c oxidase assembly protein</fullName>
    </recommendedName>
</protein>
<accession>A0A6J4RWP4</accession>
<feature type="transmembrane region" description="Helical" evidence="6">
    <location>
        <begin position="159"/>
        <end position="177"/>
    </location>
</feature>
<keyword evidence="5 6" id="KW-0472">Membrane</keyword>
<evidence type="ECO:0000256" key="3">
    <source>
        <dbReference type="ARBA" id="ARBA00022692"/>
    </source>
</evidence>
<organism evidence="7">
    <name type="scientific">uncultured Solirubrobacteraceae bacterium</name>
    <dbReference type="NCBI Taxonomy" id="1162706"/>
    <lineage>
        <taxon>Bacteria</taxon>
        <taxon>Bacillati</taxon>
        <taxon>Actinomycetota</taxon>
        <taxon>Thermoleophilia</taxon>
        <taxon>Solirubrobacterales</taxon>
        <taxon>Solirubrobacteraceae</taxon>
        <taxon>environmental samples</taxon>
    </lineage>
</organism>
<name>A0A6J4RWP4_9ACTN</name>
<feature type="transmembrane region" description="Helical" evidence="6">
    <location>
        <begin position="189"/>
        <end position="211"/>
    </location>
</feature>
<dbReference type="GO" id="GO:0005886">
    <property type="term" value="C:plasma membrane"/>
    <property type="evidence" value="ECO:0007669"/>
    <property type="project" value="UniProtKB-SubCell"/>
</dbReference>
<proteinExistence type="predicted"/>
<feature type="transmembrane region" description="Helical" evidence="6">
    <location>
        <begin position="89"/>
        <end position="107"/>
    </location>
</feature>
<dbReference type="InterPro" id="IPR019108">
    <property type="entry name" value="Caa3_assmbl_CtaG-rel"/>
</dbReference>
<sequence>NSPSSSTPRILASNFTPGDAHPSQCRHVFVAHGLTVAAGPFAAAGAVDTSWTFSPAIVVALTAYVAVYFLRWRRSRQEGGARAAGYGRLALWVAGVACIGLALLSPIDRLGEQFAVFHMVQHLLLADLAAVALTLGLTRWILRPVTRRLQRLERAAGPLAHPGFAAIAYVGVMWFWHIPAMYDATLSNAVVHTLEHLSFAAAGLLYWWHLLSPIRSRARMTGVGIIVYMASTKVLVGFLGVLLSFAPTLLYDSYAREGDLWGITALEDQQAAGALMGLEQTLIMGVVLVVLFTRMLSEADREDERAERFGTS</sequence>
<evidence type="ECO:0000256" key="2">
    <source>
        <dbReference type="ARBA" id="ARBA00022475"/>
    </source>
</evidence>
<feature type="transmembrane region" description="Helical" evidence="6">
    <location>
        <begin position="271"/>
        <end position="292"/>
    </location>
</feature>
<keyword evidence="4 6" id="KW-1133">Transmembrane helix</keyword>